<dbReference type="PROSITE" id="PS00758">
    <property type="entry name" value="ARGE_DAPE_CPG2_1"/>
    <property type="match status" value="1"/>
</dbReference>
<dbReference type="OMA" id="PNTINEW"/>
<dbReference type="Gene3D" id="3.40.630.10">
    <property type="entry name" value="Zn peptidases"/>
    <property type="match status" value="1"/>
</dbReference>
<dbReference type="PANTHER" id="PTHR45962">
    <property type="entry name" value="N-FATTY-ACYL-AMINO ACID SYNTHASE/HYDROLASE PM20D1"/>
    <property type="match status" value="1"/>
</dbReference>
<dbReference type="GO" id="GO:0004180">
    <property type="term" value="F:carboxypeptidase activity"/>
    <property type="evidence" value="ECO:0007669"/>
    <property type="project" value="UniProtKB-KW"/>
</dbReference>
<evidence type="ECO:0000256" key="3">
    <source>
        <dbReference type="ARBA" id="ARBA00022723"/>
    </source>
</evidence>
<evidence type="ECO:0000256" key="4">
    <source>
        <dbReference type="ARBA" id="ARBA00022801"/>
    </source>
</evidence>
<dbReference type="InterPro" id="IPR047177">
    <property type="entry name" value="Pept_M20A"/>
</dbReference>
<dbReference type="InterPro" id="IPR002933">
    <property type="entry name" value="Peptidase_M20"/>
</dbReference>
<evidence type="ECO:0000313" key="6">
    <source>
        <dbReference type="EMBL" id="EKD02468.1"/>
    </source>
</evidence>
<dbReference type="HOGENOM" id="CLU_021802_11_0_1"/>
<dbReference type="GO" id="GO:0046872">
    <property type="term" value="F:metal ion binding"/>
    <property type="evidence" value="ECO:0007669"/>
    <property type="project" value="UniProtKB-KW"/>
</dbReference>
<gene>
    <name evidence="6" type="ORF">A1Q2_03228</name>
</gene>
<keyword evidence="3" id="KW-0479">Metal-binding</keyword>
<keyword evidence="4" id="KW-0378">Hydrolase</keyword>
<proteinExistence type="inferred from homology"/>
<dbReference type="InParanoid" id="K1W075"/>
<dbReference type="GO" id="GO:0051603">
    <property type="term" value="P:proteolysis involved in protein catabolic process"/>
    <property type="evidence" value="ECO:0007669"/>
    <property type="project" value="TreeGrafter"/>
</dbReference>
<comment type="similarity">
    <text evidence="1">Belongs to the peptidase M20A family.</text>
</comment>
<keyword evidence="5" id="KW-0862">Zinc</keyword>
<reference evidence="6 7" key="1">
    <citation type="journal article" date="2012" name="Eukaryot. Cell">
        <title>Genome sequence of the Trichosporon asahii environmental strain CBS 8904.</title>
        <authorList>
            <person name="Yang R.Y."/>
            <person name="Li H.T."/>
            <person name="Zhu H."/>
            <person name="Zhou G.P."/>
            <person name="Wang M."/>
            <person name="Wang L."/>
        </authorList>
    </citation>
    <scope>NUCLEOTIDE SEQUENCE [LARGE SCALE GENOMIC DNA]</scope>
    <source>
        <strain evidence="6 7">CBS 8904</strain>
    </source>
</reference>
<dbReference type="AlphaFoldDB" id="K1W075"/>
<evidence type="ECO:0000256" key="2">
    <source>
        <dbReference type="ARBA" id="ARBA00022670"/>
    </source>
</evidence>
<accession>K1W075</accession>
<protein>
    <submittedName>
        <fullName evidence="6">Gly-X carboxypeptidase</fullName>
    </submittedName>
</protein>
<dbReference type="STRING" id="1220162.K1W075"/>
<keyword evidence="2" id="KW-0645">Protease</keyword>
<dbReference type="InterPro" id="IPR001261">
    <property type="entry name" value="ArgE/DapE_CS"/>
</dbReference>
<evidence type="ECO:0000313" key="7">
    <source>
        <dbReference type="Proteomes" id="UP000006757"/>
    </source>
</evidence>
<dbReference type="PANTHER" id="PTHR45962:SF1">
    <property type="entry name" value="N-FATTY-ACYL-AMINO ACID SYNTHASE_HYDROLASE PM20D1"/>
    <property type="match status" value="1"/>
</dbReference>
<name>K1W075_TRIAC</name>
<dbReference type="Proteomes" id="UP000006757">
    <property type="component" value="Unassembled WGS sequence"/>
</dbReference>
<evidence type="ECO:0000256" key="1">
    <source>
        <dbReference type="ARBA" id="ARBA00006247"/>
    </source>
</evidence>
<dbReference type="EMBL" id="AMBO01000282">
    <property type="protein sequence ID" value="EKD02468.1"/>
    <property type="molecule type" value="Genomic_DNA"/>
</dbReference>
<dbReference type="SUPFAM" id="SSF53187">
    <property type="entry name" value="Zn-dependent exopeptidases"/>
    <property type="match status" value="1"/>
</dbReference>
<dbReference type="Gene3D" id="1.10.150.900">
    <property type="match status" value="1"/>
</dbReference>
<sequence length="514" mass="55436">MVLFTIICATLVAANNNAGNTSLCPAQPPALVKGDGWNPAANESYASAAAQRLSRAVQIPTVSYDNMPMNPNDTVFDSHTRFAEFLRQEFPTVFQHATHETVNVHSHLFTFGGNSTKAPILFMSHEDVVPVLNETEGQWTHPPFSGFVSNESEGAWIWGRGASDTKNTLIGQLSAVEQLIAEGFEPDRPVLLSIGFDEERYGQHGVAFVVDEGFSGVREVYGTTVASLGMAEKGSASFQLSLSTLGGHSSSPLPHTGSSNPYPSKLDEGNPFLHYLACLAEYAANIPGDLKSRIQDSSQWQGLADELGKHDRIANAFLTTTTAIDLINGGNKINALPESETAQHYIDVVVPYAQSLNISVTAFGQGYPLNVTPHDTPVSELTGGTGTPVPAGNLSIAYIGNDPGLEPAPVTPDNGPSFQLLAGTIKAVWGNDTLVTPTGMYGECTAMYTLTPANTDTAHMWNVTENIFRYTPAYLNESLNQHTVNERISLRAHLSSIQFYYQVIRNLEGWDSGQ</sequence>
<evidence type="ECO:0000256" key="5">
    <source>
        <dbReference type="ARBA" id="ARBA00022833"/>
    </source>
</evidence>
<organism evidence="6 7">
    <name type="scientific">Trichosporon asahii var. asahii (strain CBS 8904)</name>
    <name type="common">Yeast</name>
    <dbReference type="NCBI Taxonomy" id="1220162"/>
    <lineage>
        <taxon>Eukaryota</taxon>
        <taxon>Fungi</taxon>
        <taxon>Dikarya</taxon>
        <taxon>Basidiomycota</taxon>
        <taxon>Agaricomycotina</taxon>
        <taxon>Tremellomycetes</taxon>
        <taxon>Trichosporonales</taxon>
        <taxon>Trichosporonaceae</taxon>
        <taxon>Trichosporon</taxon>
    </lineage>
</organism>
<dbReference type="eggNOG" id="KOG2275">
    <property type="taxonomic scope" value="Eukaryota"/>
</dbReference>
<comment type="caution">
    <text evidence="6">The sequence shown here is derived from an EMBL/GenBank/DDBJ whole genome shotgun (WGS) entry which is preliminary data.</text>
</comment>
<keyword evidence="7" id="KW-1185">Reference proteome</keyword>
<dbReference type="GO" id="GO:0000328">
    <property type="term" value="C:fungal-type vacuole lumen"/>
    <property type="evidence" value="ECO:0007669"/>
    <property type="project" value="TreeGrafter"/>
</dbReference>
<dbReference type="Pfam" id="PF01546">
    <property type="entry name" value="Peptidase_M20"/>
    <property type="match status" value="1"/>
</dbReference>
<dbReference type="OrthoDB" id="3064516at2759"/>
<keyword evidence="6" id="KW-0121">Carboxypeptidase</keyword>